<dbReference type="InterPro" id="IPR000727">
    <property type="entry name" value="T_SNARE_dom"/>
</dbReference>
<dbReference type="CDD" id="cd15841">
    <property type="entry name" value="SNARE_Qc"/>
    <property type="match status" value="1"/>
</dbReference>
<dbReference type="OrthoDB" id="10009801at2759"/>
<dbReference type="GeneID" id="20242117"/>
<dbReference type="GO" id="GO:0019905">
    <property type="term" value="F:syntaxin binding"/>
    <property type="evidence" value="ECO:0007669"/>
    <property type="project" value="TreeGrafter"/>
</dbReference>
<reference evidence="6 7" key="1">
    <citation type="journal article" date="2013" name="Nature">
        <title>Insights into bilaterian evolution from three spiralian genomes.</title>
        <authorList>
            <person name="Simakov O."/>
            <person name="Marletaz F."/>
            <person name="Cho S.J."/>
            <person name="Edsinger-Gonzales E."/>
            <person name="Havlak P."/>
            <person name="Hellsten U."/>
            <person name="Kuo D.H."/>
            <person name="Larsson T."/>
            <person name="Lv J."/>
            <person name="Arendt D."/>
            <person name="Savage R."/>
            <person name="Osoegawa K."/>
            <person name="de Jong P."/>
            <person name="Grimwood J."/>
            <person name="Chapman J.A."/>
            <person name="Shapiro H."/>
            <person name="Aerts A."/>
            <person name="Otillar R.P."/>
            <person name="Terry A.Y."/>
            <person name="Boore J.L."/>
            <person name="Grigoriev I.V."/>
            <person name="Lindberg D.R."/>
            <person name="Seaver E.C."/>
            <person name="Weisblat D.A."/>
            <person name="Putnam N.H."/>
            <person name="Rokhsar D.S."/>
        </authorList>
    </citation>
    <scope>NUCLEOTIDE SEQUENCE [LARGE SCALE GENOMIC DNA]</scope>
</reference>
<evidence type="ECO:0000256" key="1">
    <source>
        <dbReference type="ARBA" id="ARBA00022737"/>
    </source>
</evidence>
<dbReference type="OMA" id="DICIHTW"/>
<dbReference type="GO" id="GO:0031201">
    <property type="term" value="C:SNARE complex"/>
    <property type="evidence" value="ECO:0007669"/>
    <property type="project" value="TreeGrafter"/>
</dbReference>
<evidence type="ECO:0000259" key="5">
    <source>
        <dbReference type="PROSITE" id="PS50192"/>
    </source>
</evidence>
<keyword evidence="7" id="KW-1185">Reference proteome</keyword>
<dbReference type="GO" id="GO:0016082">
    <property type="term" value="P:synaptic vesicle priming"/>
    <property type="evidence" value="ECO:0007669"/>
    <property type="project" value="TreeGrafter"/>
</dbReference>
<dbReference type="PANTHER" id="PTHR19305:SF1">
    <property type="entry name" value="SYNAPTOSOMAL-ASSOCIATED PROTEIN 47"/>
    <property type="match status" value="1"/>
</dbReference>
<dbReference type="Pfam" id="PF02893">
    <property type="entry name" value="GRAM"/>
    <property type="match status" value="1"/>
</dbReference>
<dbReference type="STRING" id="225164.V4B235"/>
<dbReference type="PANTHER" id="PTHR19305">
    <property type="entry name" value="SYNAPTOSOMAL ASSOCIATED PROTEIN"/>
    <property type="match status" value="1"/>
</dbReference>
<protein>
    <recommendedName>
        <fullName evidence="3">Synaptosomal-associated protein 47</fullName>
    </recommendedName>
    <alternativeName>
        <fullName evidence="4">Synaptosomal-associated 47 kDa protein</fullName>
    </alternativeName>
</protein>
<evidence type="ECO:0000256" key="3">
    <source>
        <dbReference type="ARBA" id="ARBA00024443"/>
    </source>
</evidence>
<comment type="similarity">
    <text evidence="2">Belongs to the SVAP1 family.</text>
</comment>
<dbReference type="AlphaFoldDB" id="V4B235"/>
<gene>
    <name evidence="6" type="ORF">LOTGIDRAFT_172501</name>
</gene>
<dbReference type="GO" id="GO:0098793">
    <property type="term" value="C:presynapse"/>
    <property type="evidence" value="ECO:0007669"/>
    <property type="project" value="GOC"/>
</dbReference>
<dbReference type="SUPFAM" id="SSF58038">
    <property type="entry name" value="SNARE fusion complex"/>
    <property type="match status" value="2"/>
</dbReference>
<dbReference type="CTD" id="20242117"/>
<evidence type="ECO:0000313" key="6">
    <source>
        <dbReference type="EMBL" id="ESP01651.1"/>
    </source>
</evidence>
<dbReference type="Proteomes" id="UP000030746">
    <property type="component" value="Unassembled WGS sequence"/>
</dbReference>
<dbReference type="GO" id="GO:0031629">
    <property type="term" value="P:synaptic vesicle fusion to presynaptic active zone membrane"/>
    <property type="evidence" value="ECO:0007669"/>
    <property type="project" value="TreeGrafter"/>
</dbReference>
<dbReference type="RefSeq" id="XP_009047637.1">
    <property type="nucleotide sequence ID" value="XM_009049389.1"/>
</dbReference>
<sequence length="389" mass="44138">MDVEIRSYPDTSFYVGESRKRWVYGTFCIYCNRVIFSEKTDVEPKRVVLSFNDVINIHKATTTIIYGAIVLTVKSGETFWFSSFQDRESVFRMLCHFQKNLLINNQNTSKPLSNSQRTEMGTKLLGIATNSVSTLSKAAVMLNQQGEKIDNSSAMMMNIHNDLDIADRMTSGLESWVGRWSLPQEYIMVNPIIIKDNDIPQVFDFDVLYTKIEMGKVCQQLEGVIQISKNGLNILNLKQKILFHFGWPNVSKVRVISPWEMVVIQYQIGKPDISFSFVSSLLINIFGSGTTKNSVTFGQFRQLSVGPGSSKLSTSWGKTTQEQVLKEKQVITNEEVDELSSTLKNLKSMMLAVGEETDIQNEKLDRVTDSVDEANIKLVNVNKRMNKLM</sequence>
<evidence type="ECO:0000313" key="7">
    <source>
        <dbReference type="Proteomes" id="UP000030746"/>
    </source>
</evidence>
<accession>V4B235</accession>
<name>V4B235_LOTGI</name>
<dbReference type="EMBL" id="KB200430">
    <property type="protein sequence ID" value="ESP01651.1"/>
    <property type="molecule type" value="Genomic_DNA"/>
</dbReference>
<dbReference type="Gene3D" id="2.30.29.30">
    <property type="entry name" value="Pleckstrin-homology domain (PH domain)/Phosphotyrosine-binding domain (PTB)"/>
    <property type="match status" value="1"/>
</dbReference>
<dbReference type="GO" id="GO:0005484">
    <property type="term" value="F:SNAP receptor activity"/>
    <property type="evidence" value="ECO:0007669"/>
    <property type="project" value="TreeGrafter"/>
</dbReference>
<dbReference type="HOGENOM" id="CLU_592187_0_0_1"/>
<proteinExistence type="inferred from homology"/>
<dbReference type="InterPro" id="IPR011993">
    <property type="entry name" value="PH-like_dom_sf"/>
</dbReference>
<keyword evidence="1" id="KW-0677">Repeat</keyword>
<dbReference type="KEGG" id="lgi:LOTGIDRAFT_172501"/>
<evidence type="ECO:0000256" key="4">
    <source>
        <dbReference type="ARBA" id="ARBA00032027"/>
    </source>
</evidence>
<feature type="domain" description="T-SNARE coiled-coil homology" evidence="5">
    <location>
        <begin position="334"/>
        <end position="388"/>
    </location>
</feature>
<dbReference type="PROSITE" id="PS50192">
    <property type="entry name" value="T_SNARE"/>
    <property type="match status" value="1"/>
</dbReference>
<dbReference type="InterPro" id="IPR004182">
    <property type="entry name" value="GRAM"/>
</dbReference>
<dbReference type="Gene3D" id="1.20.5.110">
    <property type="match status" value="2"/>
</dbReference>
<dbReference type="GO" id="GO:0005886">
    <property type="term" value="C:plasma membrane"/>
    <property type="evidence" value="ECO:0007669"/>
    <property type="project" value="TreeGrafter"/>
</dbReference>
<organism evidence="6 7">
    <name type="scientific">Lottia gigantea</name>
    <name type="common">Giant owl limpet</name>
    <dbReference type="NCBI Taxonomy" id="225164"/>
    <lineage>
        <taxon>Eukaryota</taxon>
        <taxon>Metazoa</taxon>
        <taxon>Spiralia</taxon>
        <taxon>Lophotrochozoa</taxon>
        <taxon>Mollusca</taxon>
        <taxon>Gastropoda</taxon>
        <taxon>Patellogastropoda</taxon>
        <taxon>Lottioidea</taxon>
        <taxon>Lottiidae</taxon>
        <taxon>Lottia</taxon>
    </lineage>
</organism>
<evidence type="ECO:0000256" key="2">
    <source>
        <dbReference type="ARBA" id="ARBA00024354"/>
    </source>
</evidence>
<dbReference type="SMART" id="SM00397">
    <property type="entry name" value="t_SNARE"/>
    <property type="match status" value="1"/>
</dbReference>